<accession>A0A0E9MVJ4</accession>
<evidence type="ECO:0000313" key="2">
    <source>
        <dbReference type="Proteomes" id="UP000033121"/>
    </source>
</evidence>
<sequence length="132" mass="14855">MFPKPAKEVSVQGTWKLVSGTVVEKGKSTTTQYTGDKSFIKVINATHFAFMGHDLSKGKDSATAMYSSGGGTYQLKGDQYTEHLEYCNAREWEGHDFTFTLRVTKDSLIQTGVEKIENLGIERLNVEKYVRY</sequence>
<organism evidence="1 2">
    <name type="scientific">Flavihumibacter petaseus NBRC 106054</name>
    <dbReference type="NCBI Taxonomy" id="1220578"/>
    <lineage>
        <taxon>Bacteria</taxon>
        <taxon>Pseudomonadati</taxon>
        <taxon>Bacteroidota</taxon>
        <taxon>Chitinophagia</taxon>
        <taxon>Chitinophagales</taxon>
        <taxon>Chitinophagaceae</taxon>
        <taxon>Flavihumibacter</taxon>
    </lineage>
</organism>
<protein>
    <submittedName>
        <fullName evidence="1">Uncharacterized protein</fullName>
    </submittedName>
</protein>
<dbReference type="AlphaFoldDB" id="A0A0E9MVJ4"/>
<gene>
    <name evidence="1" type="ORF">FPE01S_01_04430</name>
</gene>
<reference evidence="1 2" key="1">
    <citation type="submission" date="2015-04" db="EMBL/GenBank/DDBJ databases">
        <title>Whole genome shotgun sequence of Flavihumibacter petaseus NBRC 106054.</title>
        <authorList>
            <person name="Miyazawa S."/>
            <person name="Hosoyama A."/>
            <person name="Hashimoto M."/>
            <person name="Noguchi M."/>
            <person name="Tsuchikane K."/>
            <person name="Ohji S."/>
            <person name="Yamazoe A."/>
            <person name="Ichikawa N."/>
            <person name="Kimura A."/>
            <person name="Fujita N."/>
        </authorList>
    </citation>
    <scope>NUCLEOTIDE SEQUENCE [LARGE SCALE GENOMIC DNA]</scope>
    <source>
        <strain evidence="1 2">NBRC 106054</strain>
    </source>
</reference>
<name>A0A0E9MVJ4_9BACT</name>
<evidence type="ECO:0000313" key="1">
    <source>
        <dbReference type="EMBL" id="GAO41431.1"/>
    </source>
</evidence>
<keyword evidence="2" id="KW-1185">Reference proteome</keyword>
<dbReference type="STRING" id="1220578.FPE01S_01_04430"/>
<comment type="caution">
    <text evidence="1">The sequence shown here is derived from an EMBL/GenBank/DDBJ whole genome shotgun (WGS) entry which is preliminary data.</text>
</comment>
<dbReference type="Proteomes" id="UP000033121">
    <property type="component" value="Unassembled WGS sequence"/>
</dbReference>
<proteinExistence type="predicted"/>
<dbReference type="EMBL" id="BBWV01000001">
    <property type="protein sequence ID" value="GAO41431.1"/>
    <property type="molecule type" value="Genomic_DNA"/>
</dbReference>